<keyword evidence="2" id="KW-1185">Reference proteome</keyword>
<accession>A0A8S0Z0H0</accession>
<reference evidence="1 2" key="1">
    <citation type="submission" date="2020-04" db="EMBL/GenBank/DDBJ databases">
        <authorList>
            <person name="Wallbank WR R."/>
            <person name="Pardo Diaz C."/>
            <person name="Kozak K."/>
            <person name="Martin S."/>
            <person name="Jiggins C."/>
            <person name="Moest M."/>
            <person name="Warren A I."/>
            <person name="Byers J.R.P. K."/>
            <person name="Montejo-Kovacevich G."/>
            <person name="Yen C E."/>
        </authorList>
    </citation>
    <scope>NUCLEOTIDE SEQUENCE [LARGE SCALE GENOMIC DNA]</scope>
</reference>
<dbReference type="Proteomes" id="UP000494106">
    <property type="component" value="Unassembled WGS sequence"/>
</dbReference>
<comment type="caution">
    <text evidence="1">The sequence shown here is derived from an EMBL/GenBank/DDBJ whole genome shotgun (WGS) entry which is preliminary data.</text>
</comment>
<name>A0A8S0Z0H0_ARCPL</name>
<evidence type="ECO:0000313" key="1">
    <source>
        <dbReference type="EMBL" id="CAB3226325.1"/>
    </source>
</evidence>
<sequence length="117" mass="13447">MTRLALSLKRSTVRDFYHLLILLREFVWAGERASSDLGAKAIVVACALTCQIYMAILQFQALSHLRPYPSKKRPKCVEENAYGSCLISAPVWHTMSRTQLRTRVWTRCVFGIRSSWI</sequence>
<evidence type="ECO:0000313" key="2">
    <source>
        <dbReference type="Proteomes" id="UP000494106"/>
    </source>
</evidence>
<dbReference type="EMBL" id="CADEBC010000208">
    <property type="protein sequence ID" value="CAB3226325.1"/>
    <property type="molecule type" value="Genomic_DNA"/>
</dbReference>
<organism evidence="1 2">
    <name type="scientific">Arctia plantaginis</name>
    <name type="common">Wood tiger moth</name>
    <name type="synonym">Phalaena plantaginis</name>
    <dbReference type="NCBI Taxonomy" id="874455"/>
    <lineage>
        <taxon>Eukaryota</taxon>
        <taxon>Metazoa</taxon>
        <taxon>Ecdysozoa</taxon>
        <taxon>Arthropoda</taxon>
        <taxon>Hexapoda</taxon>
        <taxon>Insecta</taxon>
        <taxon>Pterygota</taxon>
        <taxon>Neoptera</taxon>
        <taxon>Endopterygota</taxon>
        <taxon>Lepidoptera</taxon>
        <taxon>Glossata</taxon>
        <taxon>Ditrysia</taxon>
        <taxon>Noctuoidea</taxon>
        <taxon>Erebidae</taxon>
        <taxon>Arctiinae</taxon>
        <taxon>Arctia</taxon>
    </lineage>
</organism>
<proteinExistence type="predicted"/>
<dbReference type="AlphaFoldDB" id="A0A8S0Z0H0"/>
<gene>
    <name evidence="1" type="ORF">APLA_LOCUS2804</name>
</gene>
<protein>
    <submittedName>
        <fullName evidence="1">Uncharacterized protein</fullName>
    </submittedName>
</protein>